<dbReference type="AlphaFoldDB" id="A0A2K3PTM5"/>
<reference evidence="2 3" key="1">
    <citation type="submission" date="2017-08" db="EMBL/GenBank/DDBJ databases">
        <title>Harnessing the power of phylogenomics to disentangle the directionality and signatures of interkingdom host jumping in the parasitic fungal genus Tolypocladium.</title>
        <authorList>
            <person name="Quandt C.A."/>
            <person name="Patterson W."/>
            <person name="Spatafora J.W."/>
        </authorList>
    </citation>
    <scope>NUCLEOTIDE SEQUENCE [LARGE SCALE GENOMIC DNA]</scope>
    <source>
        <strain evidence="2 3">CBS 113982</strain>
    </source>
</reference>
<sequence>MSMPSAAHIFEPGVDALSSAFLDKLVREHIERAMEDLDMNSPPPSAPSSGDLLNDMGDYFSRTAMMWAYLTENLLKGPHLEQAMLKAHERSRTDTGMSDLSEVARMDVDIARLHKIRDLSLEFSRKVQSTWRPQTPMMPGMHTTSISPFCDAKLSSVSNKSMSVSSDGDSRALKVRKVLPDGHAQLQVDMGQRSDESDDSDDELFPEIDMEALRQRGKGNYSCPKTYQCKKGGVDKEGNLVIFDRNSSFAYVVTADPSEHERLLRRRLATLSLAPDAEPRSLPSLANGAAQAALQQTSQTMAV</sequence>
<proteinExistence type="predicted"/>
<dbReference type="EMBL" id="NRSZ01001312">
    <property type="protein sequence ID" value="PNY18617.1"/>
    <property type="molecule type" value="Genomic_DNA"/>
</dbReference>
<feature type="region of interest" description="Disordered" evidence="1">
    <location>
        <begin position="181"/>
        <end position="203"/>
    </location>
</feature>
<gene>
    <name evidence="2" type="ORF">TCAP_07513</name>
</gene>
<evidence type="ECO:0000313" key="2">
    <source>
        <dbReference type="EMBL" id="PNY18617.1"/>
    </source>
</evidence>
<name>A0A2K3PTM5_9HYPO</name>
<protein>
    <submittedName>
        <fullName evidence="2">Uncharacterized protein</fullName>
    </submittedName>
</protein>
<comment type="caution">
    <text evidence="2">The sequence shown here is derived from an EMBL/GenBank/DDBJ whole genome shotgun (WGS) entry which is preliminary data.</text>
</comment>
<evidence type="ECO:0000256" key="1">
    <source>
        <dbReference type="SAM" id="MobiDB-lite"/>
    </source>
</evidence>
<dbReference type="OrthoDB" id="4826573at2759"/>
<accession>A0A2K3PTM5</accession>
<dbReference type="Proteomes" id="UP000236621">
    <property type="component" value="Unassembled WGS sequence"/>
</dbReference>
<keyword evidence="3" id="KW-1185">Reference proteome</keyword>
<evidence type="ECO:0000313" key="3">
    <source>
        <dbReference type="Proteomes" id="UP000236621"/>
    </source>
</evidence>
<organism evidence="2 3">
    <name type="scientific">Tolypocladium capitatum</name>
    <dbReference type="NCBI Taxonomy" id="45235"/>
    <lineage>
        <taxon>Eukaryota</taxon>
        <taxon>Fungi</taxon>
        <taxon>Dikarya</taxon>
        <taxon>Ascomycota</taxon>
        <taxon>Pezizomycotina</taxon>
        <taxon>Sordariomycetes</taxon>
        <taxon>Hypocreomycetidae</taxon>
        <taxon>Hypocreales</taxon>
        <taxon>Ophiocordycipitaceae</taxon>
        <taxon>Tolypocladium</taxon>
    </lineage>
</organism>
<dbReference type="STRING" id="45235.A0A2K3PTM5"/>